<organism evidence="2 3">
    <name type="scientific">Segatella buccae ATCC 33574</name>
    <dbReference type="NCBI Taxonomy" id="873513"/>
    <lineage>
        <taxon>Bacteria</taxon>
        <taxon>Pseudomonadati</taxon>
        <taxon>Bacteroidota</taxon>
        <taxon>Bacteroidia</taxon>
        <taxon>Bacteroidales</taxon>
        <taxon>Prevotellaceae</taxon>
        <taxon>Segatella</taxon>
    </lineage>
</organism>
<feature type="region of interest" description="Disordered" evidence="1">
    <location>
        <begin position="1"/>
        <end position="29"/>
    </location>
</feature>
<dbReference type="HOGENOM" id="CLU_3274445_0_0_10"/>
<accession>E6K9X7</accession>
<dbReference type="AlphaFoldDB" id="E6K9X7"/>
<evidence type="ECO:0000256" key="1">
    <source>
        <dbReference type="SAM" id="MobiDB-lite"/>
    </source>
</evidence>
<evidence type="ECO:0000313" key="3">
    <source>
        <dbReference type="Proteomes" id="UP000003112"/>
    </source>
</evidence>
<comment type="caution">
    <text evidence="2">The sequence shown here is derived from an EMBL/GenBank/DDBJ whole genome shotgun (WGS) entry which is preliminary data.</text>
</comment>
<dbReference type="Proteomes" id="UP000003112">
    <property type="component" value="Unassembled WGS sequence"/>
</dbReference>
<proteinExistence type="predicted"/>
<sequence>MQTQHHKIDYAKKKIQEKSNGHYQRDRPLDLHNKNNLLHCI</sequence>
<dbReference type="EMBL" id="AEPD01000041">
    <property type="protein sequence ID" value="EFU29660.1"/>
    <property type="molecule type" value="Genomic_DNA"/>
</dbReference>
<evidence type="ECO:0000313" key="2">
    <source>
        <dbReference type="EMBL" id="EFU29660.1"/>
    </source>
</evidence>
<name>E6K9X7_9BACT</name>
<keyword evidence="3" id="KW-1185">Reference proteome</keyword>
<reference evidence="2 3" key="1">
    <citation type="submission" date="2010-10" db="EMBL/GenBank/DDBJ databases">
        <authorList>
            <person name="Muzny D."/>
            <person name="Qin X."/>
            <person name="Deng J."/>
            <person name="Jiang H."/>
            <person name="Liu Y."/>
            <person name="Qu J."/>
            <person name="Song X.-Z."/>
            <person name="Zhang L."/>
            <person name="Thornton R."/>
            <person name="Coyle M."/>
            <person name="Francisco L."/>
            <person name="Jackson L."/>
            <person name="Javaid M."/>
            <person name="Korchina V."/>
            <person name="Kovar C."/>
            <person name="Mata R."/>
            <person name="Mathew T."/>
            <person name="Ngo R."/>
            <person name="Nguyen L."/>
            <person name="Nguyen N."/>
            <person name="Okwuonu G."/>
            <person name="Ongeri F."/>
            <person name="Pham C."/>
            <person name="Simmons D."/>
            <person name="Wilczek-Boney K."/>
            <person name="Hale W."/>
            <person name="Jakkamsetti A."/>
            <person name="Pham P."/>
            <person name="Ruth R."/>
            <person name="San Lucas F."/>
            <person name="Warren J."/>
            <person name="Zhang J."/>
            <person name="Zhao Z."/>
            <person name="Zhou C."/>
            <person name="Zhu D."/>
            <person name="Lee S."/>
            <person name="Bess C."/>
            <person name="Blankenburg K."/>
            <person name="Forbes L."/>
            <person name="Fu Q."/>
            <person name="Gubbala S."/>
            <person name="Hirani K."/>
            <person name="Jayaseelan J.C."/>
            <person name="Lara F."/>
            <person name="Munidasa M."/>
            <person name="Palculict T."/>
            <person name="Patil S."/>
            <person name="Pu L.-L."/>
            <person name="Saada N."/>
            <person name="Tang L."/>
            <person name="Weissenberger G."/>
            <person name="Zhu Y."/>
            <person name="Hemphill L."/>
            <person name="Shang Y."/>
            <person name="Youmans B."/>
            <person name="Ayvaz T."/>
            <person name="Ross M."/>
            <person name="Santibanez J."/>
            <person name="Aqrawi P."/>
            <person name="Gross S."/>
            <person name="Joshi V."/>
            <person name="Fowler G."/>
            <person name="Nazareth L."/>
            <person name="Reid J."/>
            <person name="Worley K."/>
            <person name="Petrosino J."/>
            <person name="Highlander S."/>
            <person name="Gibbs R."/>
        </authorList>
    </citation>
    <scope>NUCLEOTIDE SEQUENCE [LARGE SCALE GENOMIC DNA]</scope>
    <source>
        <strain evidence="2 3">ATCC 33574</strain>
    </source>
</reference>
<protein>
    <submittedName>
        <fullName evidence="2">Uncharacterized protein</fullName>
    </submittedName>
</protein>
<gene>
    <name evidence="2" type="ORF">HMPREF6485_2413</name>
</gene>